<dbReference type="Pfam" id="PF00009">
    <property type="entry name" value="GTP_EFTU"/>
    <property type="match status" value="1"/>
</dbReference>
<reference evidence="5 6" key="1">
    <citation type="submission" date="2022-01" db="EMBL/GenBank/DDBJ databases">
        <title>Dethiosulfovibrio faecalis sp. nov., a novel proteolytic, non-sulfur-reducing bacterium isolated from a marine aquaculture solid waste bioreactor.</title>
        <authorList>
            <person name="Grabowski S."/>
            <person name="Apolinario E."/>
            <person name="Schneider N."/>
            <person name="Marshall C.W."/>
            <person name="Sowers K.R."/>
        </authorList>
    </citation>
    <scope>NUCLEOTIDE SEQUENCE [LARGE SCALE GENOMIC DNA]</scope>
    <source>
        <strain evidence="5 6">DSM 12537</strain>
    </source>
</reference>
<name>A0ABS9EP60_9BACT</name>
<keyword evidence="2" id="KW-0963">Cytoplasm</keyword>
<dbReference type="CDD" id="cd03710">
    <property type="entry name" value="BipA_TypA_C"/>
    <property type="match status" value="1"/>
</dbReference>
<dbReference type="PRINTS" id="PR00315">
    <property type="entry name" value="ELONGATNFCT"/>
</dbReference>
<proteinExistence type="inferred from homology"/>
<dbReference type="RefSeq" id="WP_236099685.1">
    <property type="nucleotide sequence ID" value="NZ_JAKGUD010000009.1"/>
</dbReference>
<dbReference type="NCBIfam" id="TIGR01394">
    <property type="entry name" value="TypA_BipA"/>
    <property type="match status" value="1"/>
</dbReference>
<dbReference type="SUPFAM" id="SSF52540">
    <property type="entry name" value="P-loop containing nucleoside triphosphate hydrolases"/>
    <property type="match status" value="1"/>
</dbReference>
<comment type="subunit">
    <text evidence="2">Monomer.</text>
</comment>
<dbReference type="InterPro" id="IPR000640">
    <property type="entry name" value="EFG_V-like"/>
</dbReference>
<dbReference type="InterPro" id="IPR048876">
    <property type="entry name" value="BipA_C"/>
</dbReference>
<dbReference type="PROSITE" id="PS00301">
    <property type="entry name" value="G_TR_1"/>
    <property type="match status" value="1"/>
</dbReference>
<dbReference type="SUPFAM" id="SSF50447">
    <property type="entry name" value="Translation proteins"/>
    <property type="match status" value="1"/>
</dbReference>
<dbReference type="InterPro" id="IPR035651">
    <property type="entry name" value="BipA_V"/>
</dbReference>
<organism evidence="5 6">
    <name type="scientific">Dethiosulfovibrio marinus</name>
    <dbReference type="NCBI Taxonomy" id="133532"/>
    <lineage>
        <taxon>Bacteria</taxon>
        <taxon>Thermotogati</taxon>
        <taxon>Synergistota</taxon>
        <taxon>Synergistia</taxon>
        <taxon>Synergistales</taxon>
        <taxon>Dethiosulfovibrionaceae</taxon>
        <taxon>Dethiosulfovibrio</taxon>
    </lineage>
</organism>
<dbReference type="Gene3D" id="3.30.70.870">
    <property type="entry name" value="Elongation Factor G (Translational Gtpase), domain 3"/>
    <property type="match status" value="1"/>
</dbReference>
<dbReference type="InterPro" id="IPR031157">
    <property type="entry name" value="G_TR_CS"/>
</dbReference>
<evidence type="ECO:0000313" key="5">
    <source>
        <dbReference type="EMBL" id="MCF4142972.1"/>
    </source>
</evidence>
<comment type="caution">
    <text evidence="5">The sequence shown here is derived from an EMBL/GenBank/DDBJ whole genome shotgun (WGS) entry which is preliminary data.</text>
</comment>
<keyword evidence="6" id="KW-1185">Reference proteome</keyword>
<keyword evidence="2" id="KW-0690">Ribosome biogenesis</keyword>
<dbReference type="HAMAP" id="MF_00849">
    <property type="entry name" value="BipA"/>
    <property type="match status" value="1"/>
</dbReference>
<keyword evidence="2" id="KW-0820">tRNA-binding</keyword>
<dbReference type="CDD" id="cd16263">
    <property type="entry name" value="BipA_III"/>
    <property type="match status" value="1"/>
</dbReference>
<feature type="binding site" evidence="2">
    <location>
        <begin position="130"/>
        <end position="133"/>
    </location>
    <ligand>
        <name>GTP</name>
        <dbReference type="ChEBI" id="CHEBI:37565"/>
    </ligand>
</feature>
<dbReference type="InterPro" id="IPR042116">
    <property type="entry name" value="TypA/BipA_C"/>
</dbReference>
<keyword evidence="2" id="KW-0699">rRNA-binding</keyword>
<dbReference type="InterPro" id="IPR027417">
    <property type="entry name" value="P-loop_NTPase"/>
</dbReference>
<comment type="similarity">
    <text evidence="2">Belongs to the TRAFAC class translation factor GTPase superfamily. Classic translation factor GTPase family. BipA subfamily.</text>
</comment>
<dbReference type="SUPFAM" id="SSF54980">
    <property type="entry name" value="EF-G C-terminal domain-like"/>
    <property type="match status" value="2"/>
</dbReference>
<evidence type="ECO:0000256" key="1">
    <source>
        <dbReference type="ARBA" id="ARBA00023134"/>
    </source>
</evidence>
<comment type="subcellular location">
    <subcellularLocation>
        <location evidence="2">Cytoplasm</location>
    </subcellularLocation>
    <text evidence="2">Binds to ribosomes.</text>
</comment>
<feature type="region of interest" description="Disordered" evidence="3">
    <location>
        <begin position="541"/>
        <end position="566"/>
    </location>
</feature>
<dbReference type="Gene3D" id="2.40.50.250">
    <property type="entry name" value="bipa protein"/>
    <property type="match status" value="1"/>
</dbReference>
<dbReference type="Gene3D" id="2.40.30.10">
    <property type="entry name" value="Translation factors"/>
    <property type="match status" value="1"/>
</dbReference>
<dbReference type="InterPro" id="IPR000795">
    <property type="entry name" value="T_Tr_GTP-bd_dom"/>
</dbReference>
<accession>A0ABS9EP60</accession>
<dbReference type="InterPro" id="IPR035647">
    <property type="entry name" value="EFG_III/V"/>
</dbReference>
<dbReference type="EC" id="3.6.5.-" evidence="2"/>
<dbReference type="InterPro" id="IPR047041">
    <property type="entry name" value="BipA_GTP-bd_dom"/>
</dbReference>
<comment type="function">
    <text evidence="2">A 50S ribosomal subunit assembly protein with GTPase activity, required for 50S subunit assembly at low temperatures, may also play a role in translation. Binds GTP and analogs. Binds the 70S ribosome between the 30S and 50S subunits, in a similar position as ribosome-bound EF-G; it contacts a number of ribosomal proteins, both rRNAs and the A-site tRNA.</text>
</comment>
<dbReference type="Proteomes" id="UP001200430">
    <property type="component" value="Unassembled WGS sequence"/>
</dbReference>
<feature type="domain" description="Tr-type G" evidence="4">
    <location>
        <begin position="5"/>
        <end position="200"/>
    </location>
</feature>
<evidence type="ECO:0000313" key="6">
    <source>
        <dbReference type="Proteomes" id="UP001200430"/>
    </source>
</evidence>
<dbReference type="NCBIfam" id="TIGR00231">
    <property type="entry name" value="small_GTP"/>
    <property type="match status" value="1"/>
</dbReference>
<evidence type="ECO:0000256" key="2">
    <source>
        <dbReference type="HAMAP-Rule" id="MF_00849"/>
    </source>
</evidence>
<evidence type="ECO:0000259" key="4">
    <source>
        <dbReference type="PROSITE" id="PS51722"/>
    </source>
</evidence>
<dbReference type="InterPro" id="IPR006298">
    <property type="entry name" value="BipA"/>
</dbReference>
<keyword evidence="2" id="KW-0694">RNA-binding</keyword>
<keyword evidence="2" id="KW-0378">Hydrolase</keyword>
<dbReference type="PROSITE" id="PS51722">
    <property type="entry name" value="G_TR_2"/>
    <property type="match status" value="1"/>
</dbReference>
<dbReference type="PANTHER" id="PTHR42908:SF8">
    <property type="entry name" value="TR-TYPE G DOMAIN-CONTAINING PROTEIN"/>
    <property type="match status" value="1"/>
</dbReference>
<evidence type="ECO:0000256" key="3">
    <source>
        <dbReference type="SAM" id="MobiDB-lite"/>
    </source>
</evidence>
<dbReference type="InterPro" id="IPR005225">
    <property type="entry name" value="Small_GTP-bd"/>
</dbReference>
<dbReference type="Pfam" id="PF00679">
    <property type="entry name" value="EFG_C"/>
    <property type="match status" value="1"/>
</dbReference>
<dbReference type="Pfam" id="PF21018">
    <property type="entry name" value="BipA_C"/>
    <property type="match status" value="1"/>
</dbReference>
<dbReference type="InterPro" id="IPR047043">
    <property type="entry name" value="BipA_III"/>
</dbReference>
<dbReference type="Gene3D" id="3.30.70.240">
    <property type="match status" value="1"/>
</dbReference>
<feature type="binding site" evidence="2">
    <location>
        <begin position="17"/>
        <end position="22"/>
    </location>
    <ligand>
        <name>GTP</name>
        <dbReference type="ChEBI" id="CHEBI:37565"/>
    </ligand>
</feature>
<dbReference type="PANTHER" id="PTHR42908">
    <property type="entry name" value="TRANSLATION ELONGATION FACTOR-RELATED"/>
    <property type="match status" value="1"/>
</dbReference>
<comment type="catalytic activity">
    <reaction evidence="2">
        <text>GTP + H2O = GDP + phosphate + H(+)</text>
        <dbReference type="Rhea" id="RHEA:19669"/>
        <dbReference type="ChEBI" id="CHEBI:15377"/>
        <dbReference type="ChEBI" id="CHEBI:15378"/>
        <dbReference type="ChEBI" id="CHEBI:37565"/>
        <dbReference type="ChEBI" id="CHEBI:43474"/>
        <dbReference type="ChEBI" id="CHEBI:58189"/>
    </reaction>
</comment>
<keyword evidence="1 2" id="KW-0342">GTP-binding</keyword>
<sequence length="621" mass="68994">MHAVEKIRNVAIIAHIDHGKTTLIDSIFRATRVFRENARIEERVMDSGELERERGITITSKHCTVEWADYLINIVDTPGHADFSGEVERVLSMVDSVLLLVDANEGPMPQTRYVLSRALSLGLNPIVVINKVDRPRAVPDQALDKTIDLFIELGANEHQLEFPVLYGSGLDGWLVKDLDDERDEMNPLFETIVESVKAPEAKLDEPFRMQISTLGWNDYVGQIGCGKITSGIIKQGEPFLQTKTKWRHPSETSEGWDVLGSSQEKASHIWVTRGLDRVEVEQACAGDIVWITGPKGIDIGDTFASPASKQPPFPPLMIEEPTVSMFFLVNNGPFAGRDGSPLTLRQLKARLERETHSNVALRVEDLGRPDGVKVSGRGELQLAILIEEMIREGSELCVSRPEVITKKDDLGHRLEPLEQLVIEVPESYQGVVIEKLAQRKADLTDMAVLDTGVVKMTFDIPTRGLIGYRGEFLTDTRGLGIMASRFVGYGHWKGDITSRNRGSMVSMDTGSATGYQLENLQERGTLFIAPGTEVYNGQVVGENSRPGDIPCNPTKKKQTSNHRSATKDMGIKLDVPRSVTLDKALEWIGDDELVEATPKEIRIRKAILDMNERKKASKKTA</sequence>
<keyword evidence="2" id="KW-0547">Nucleotide-binding</keyword>
<dbReference type="EMBL" id="JAKGUD010000009">
    <property type="protein sequence ID" value="MCF4142972.1"/>
    <property type="molecule type" value="Genomic_DNA"/>
</dbReference>
<dbReference type="Gene3D" id="3.40.50.300">
    <property type="entry name" value="P-loop containing nucleotide triphosphate hydrolases"/>
    <property type="match status" value="1"/>
</dbReference>
<dbReference type="InterPro" id="IPR009000">
    <property type="entry name" value="Transl_B-barrel_sf"/>
</dbReference>
<gene>
    <name evidence="5" type="primary">typA</name>
    <name evidence="2" type="synonym">bipA</name>
    <name evidence="5" type="ORF">L2W38_09075</name>
</gene>
<dbReference type="CDD" id="cd01891">
    <property type="entry name" value="TypA_BipA"/>
    <property type="match status" value="1"/>
</dbReference>
<protein>
    <recommendedName>
        <fullName evidence="2">Large ribosomal subunit assembly factor BipA</fullName>
        <ecNumber evidence="2">3.6.5.-</ecNumber>
    </recommendedName>
    <alternativeName>
        <fullName evidence="2">GTP-binding protein BipA</fullName>
    </alternativeName>
</protein>